<keyword evidence="2" id="KW-1185">Reference proteome</keyword>
<name>A0A090IE70_9GAMM</name>
<accession>A0A090IE70</accession>
<dbReference type="EMBL" id="LN554848">
    <property type="protein sequence ID" value="CED57954.1"/>
    <property type="molecule type" value="Genomic_DNA"/>
</dbReference>
<dbReference type="AlphaFoldDB" id="A0A090IE70"/>
<keyword evidence="1" id="KW-0614">Plasmid</keyword>
<proteinExistence type="predicted"/>
<protein>
    <submittedName>
        <fullName evidence="1">Uncharacterized protein</fullName>
    </submittedName>
</protein>
<evidence type="ECO:0000313" key="1">
    <source>
        <dbReference type="EMBL" id="CED57954.1"/>
    </source>
</evidence>
<dbReference type="KEGG" id="awd:AWOD_p920_28"/>
<evidence type="ECO:0000313" key="2">
    <source>
        <dbReference type="Proteomes" id="UP000032427"/>
    </source>
</evidence>
<organism evidence="1 2">
    <name type="scientific">Aliivibrio wodanis</name>
    <dbReference type="NCBI Taxonomy" id="80852"/>
    <lineage>
        <taxon>Bacteria</taxon>
        <taxon>Pseudomonadati</taxon>
        <taxon>Pseudomonadota</taxon>
        <taxon>Gammaproteobacteria</taxon>
        <taxon>Vibrionales</taxon>
        <taxon>Vibrionaceae</taxon>
        <taxon>Aliivibrio</taxon>
    </lineage>
</organism>
<gene>
    <name evidence="1" type="ORF">AWOD_p920_28</name>
</gene>
<sequence length="140" mass="16321">MESIMNTHYKPIDIEGIPNRVNMVFKTSNYNEAAKRLKVSTAYPKLLTQGKGRLTPSLLNKLSNTFAVYLPWLLQEEHSPYPTKFHTSLKSCICNDDAMTPIIEKGALVFYEPMKKMRMSPMIFMSLNYWETQLYEKLKF</sequence>
<reference evidence="2" key="1">
    <citation type="submission" date="2014-09" db="EMBL/GenBank/DDBJ databases">
        <authorList>
            <person name="Hjerde E."/>
        </authorList>
    </citation>
    <scope>NUCLEOTIDE SEQUENCE [LARGE SCALE GENOMIC DNA]</scope>
    <source>
        <strain evidence="2">06/09/139</strain>
        <plasmid evidence="2">pAWOD920</plasmid>
    </source>
</reference>
<dbReference type="Proteomes" id="UP000032427">
    <property type="component" value="Plasmid pAWOD920"/>
</dbReference>
<geneLocation type="plasmid" evidence="1 2">
    <name>pAWOD920</name>
</geneLocation>
<dbReference type="PATRIC" id="fig|80852.17.peg.4188"/>
<dbReference type="HOGENOM" id="CLU_1830903_0_0_6"/>